<dbReference type="Gene3D" id="3.40.50.880">
    <property type="match status" value="1"/>
</dbReference>
<feature type="domain" description="DJ-1/PfpI" evidence="2">
    <location>
        <begin position="8"/>
        <end position="175"/>
    </location>
</feature>
<dbReference type="SUPFAM" id="SSF52317">
    <property type="entry name" value="Class I glutamine amidotransferase-like"/>
    <property type="match status" value="1"/>
</dbReference>
<dbReference type="GO" id="GO:0006508">
    <property type="term" value="P:proteolysis"/>
    <property type="evidence" value="ECO:0007669"/>
    <property type="project" value="UniProtKB-KW"/>
</dbReference>
<keyword evidence="4" id="KW-1185">Reference proteome</keyword>
<reference evidence="3" key="2">
    <citation type="submission" date="2020-09" db="EMBL/GenBank/DDBJ databases">
        <authorList>
            <person name="Sun Q."/>
            <person name="Sedlacek I."/>
        </authorList>
    </citation>
    <scope>NUCLEOTIDE SEQUENCE</scope>
    <source>
        <strain evidence="3">CCM 7897</strain>
    </source>
</reference>
<keyword evidence="3" id="KW-0378">Hydrolase</keyword>
<comment type="caution">
    <text evidence="3">The sequence shown here is derived from an EMBL/GenBank/DDBJ whole genome shotgun (WGS) entry which is preliminary data.</text>
</comment>
<sequence>MTDIQKSRILIVATNGFEQSELEVPRDELRKAGANVKVASLDGKDIRGWDQKDWGRAVPADMKIADARMDDFDALVLPGGQINPDILRADKQTMELVRAFLSSGKTVAAICHGPWLLVEADAVRGRNVTSFNSIRKDLENAGGTWVDKEVVTDAGIITSRSPQDLPAFVAKIIEEIREGKHDRRKAA</sequence>
<accession>A0A917CLH9</accession>
<dbReference type="RefSeq" id="WP_188584272.1">
    <property type="nucleotide sequence ID" value="NZ_BMCT01000015.1"/>
</dbReference>
<name>A0A917CLH9_9HYPH</name>
<dbReference type="Proteomes" id="UP000606044">
    <property type="component" value="Unassembled WGS sequence"/>
</dbReference>
<gene>
    <name evidence="3" type="primary">pfpI</name>
    <name evidence="3" type="ORF">GCM10007301_56940</name>
</gene>
<evidence type="ECO:0000259" key="2">
    <source>
        <dbReference type="Pfam" id="PF01965"/>
    </source>
</evidence>
<dbReference type="InterPro" id="IPR029062">
    <property type="entry name" value="Class_I_gatase-like"/>
</dbReference>
<comment type="similarity">
    <text evidence="1">Belongs to the peptidase C56 family.</text>
</comment>
<dbReference type="PANTHER" id="PTHR42733">
    <property type="entry name" value="DJ-1 PROTEIN"/>
    <property type="match status" value="1"/>
</dbReference>
<dbReference type="NCBIfam" id="TIGR01382">
    <property type="entry name" value="PfpI"/>
    <property type="match status" value="1"/>
</dbReference>
<dbReference type="PANTHER" id="PTHR42733:SF12">
    <property type="entry name" value="PROTEINASE"/>
    <property type="match status" value="1"/>
</dbReference>
<dbReference type="AlphaFoldDB" id="A0A917CLH9"/>
<dbReference type="EMBL" id="BMCT01000015">
    <property type="protein sequence ID" value="GGF89641.1"/>
    <property type="molecule type" value="Genomic_DNA"/>
</dbReference>
<proteinExistence type="inferred from homology"/>
<dbReference type="InterPro" id="IPR006286">
    <property type="entry name" value="C56_PfpI-like"/>
</dbReference>
<dbReference type="InterPro" id="IPR002818">
    <property type="entry name" value="DJ-1/PfpI"/>
</dbReference>
<reference evidence="3" key="1">
    <citation type="journal article" date="2014" name="Int. J. Syst. Evol. Microbiol.">
        <title>Complete genome sequence of Corynebacterium casei LMG S-19264T (=DSM 44701T), isolated from a smear-ripened cheese.</title>
        <authorList>
            <consortium name="US DOE Joint Genome Institute (JGI-PGF)"/>
            <person name="Walter F."/>
            <person name="Albersmeier A."/>
            <person name="Kalinowski J."/>
            <person name="Ruckert C."/>
        </authorList>
    </citation>
    <scope>NUCLEOTIDE SEQUENCE</scope>
    <source>
        <strain evidence="3">CCM 7897</strain>
    </source>
</reference>
<dbReference type="GO" id="GO:0008233">
    <property type="term" value="F:peptidase activity"/>
    <property type="evidence" value="ECO:0007669"/>
    <property type="project" value="UniProtKB-KW"/>
</dbReference>
<organism evidence="3 4">
    <name type="scientific">Azorhizobium oxalatiphilum</name>
    <dbReference type="NCBI Taxonomy" id="980631"/>
    <lineage>
        <taxon>Bacteria</taxon>
        <taxon>Pseudomonadati</taxon>
        <taxon>Pseudomonadota</taxon>
        <taxon>Alphaproteobacteria</taxon>
        <taxon>Hyphomicrobiales</taxon>
        <taxon>Xanthobacteraceae</taxon>
        <taxon>Azorhizobium</taxon>
    </lineage>
</organism>
<dbReference type="PROSITE" id="PS51276">
    <property type="entry name" value="PEPTIDASE_C56_PFPI"/>
    <property type="match status" value="1"/>
</dbReference>
<evidence type="ECO:0000313" key="3">
    <source>
        <dbReference type="EMBL" id="GGF89641.1"/>
    </source>
</evidence>
<evidence type="ECO:0000256" key="1">
    <source>
        <dbReference type="ARBA" id="ARBA00008542"/>
    </source>
</evidence>
<dbReference type="CDD" id="cd03134">
    <property type="entry name" value="GATase1_PfpI_like"/>
    <property type="match status" value="1"/>
</dbReference>
<evidence type="ECO:0000313" key="4">
    <source>
        <dbReference type="Proteomes" id="UP000606044"/>
    </source>
</evidence>
<keyword evidence="3" id="KW-0645">Protease</keyword>
<dbReference type="Pfam" id="PF01965">
    <property type="entry name" value="DJ-1_PfpI"/>
    <property type="match status" value="1"/>
</dbReference>
<protein>
    <submittedName>
        <fullName evidence="3">Protease</fullName>
    </submittedName>
</protein>